<evidence type="ECO:0000256" key="4">
    <source>
        <dbReference type="ARBA" id="ARBA00023128"/>
    </source>
</evidence>
<sequence>MPSQFVCQFTKPLIHSFVFKPPFPLPGESTADALSSSDPSKKHALHALLVSLNDTQTITSSVVANTVTSLRSLDTLAVLNVDDSEEEALKYAIVTKLVVAVYAEALDTYLTQATEVEAEAEWWADIERSRFNVTWYLLQTLPGRLLNVARIIVQTVQAKDLPLQLSTLSPSSLRKLFPSPNSLHPSALLTAFFPQPLSITSSAFILSPKTETSSTLKQALSLVTLPTFLAQQECRYNRKELEKIRDERADALGRLAQLRGPLAALIGTPNSNHSQQGPFSFLGFLELLNSVVTSESVSSTALDDTFGAIQYLSQISLPSLDPIHVEYLRSRHLLRPSRITLLWPKLLFLPPLALYALRFGYASRVTFLDMLKDARETVEGFVKGWLVEPLKEVLKTVRAGGAEGEVGVIVSKEGVIADLESLERMTLSLARDELRYDSQQLNALAQKIRVGDLTPIMEIYEEDIRHPLKSAMMGSLLRGLFIQIQKAKVDIDQALSGIDRLLKSQELTFAFVGVAPAFAIVYLVLGLLGGLLGGIGGRGRYGGSRRRREILNVMRRIERLLITQPTTPLPSLPTGLLLLSVTRLRTYGERFLPGSSSSSGYFTGGRFPEGVREAFLEDVADLEDPELGRDAKMRVVERMWRCWGTVLGWSVGGLV</sequence>
<reference evidence="7 8" key="1">
    <citation type="submission" date="2014-04" db="EMBL/GenBank/DDBJ databases">
        <authorList>
            <consortium name="DOE Joint Genome Institute"/>
            <person name="Kuo A."/>
            <person name="Kohler A."/>
            <person name="Nagy L.G."/>
            <person name="Floudas D."/>
            <person name="Copeland A."/>
            <person name="Barry K.W."/>
            <person name="Cichocki N."/>
            <person name="Veneault-Fourrey C."/>
            <person name="LaButti K."/>
            <person name="Lindquist E.A."/>
            <person name="Lipzen A."/>
            <person name="Lundell T."/>
            <person name="Morin E."/>
            <person name="Murat C."/>
            <person name="Sun H."/>
            <person name="Tunlid A."/>
            <person name="Henrissat B."/>
            <person name="Grigoriev I.V."/>
            <person name="Hibbett D.S."/>
            <person name="Martin F."/>
            <person name="Nordberg H.P."/>
            <person name="Cantor M.N."/>
            <person name="Hua S.X."/>
        </authorList>
    </citation>
    <scope>NUCLEOTIDE SEQUENCE [LARGE SCALE GENOMIC DNA]</scope>
    <source>
        <strain evidence="7 8">LaAM-08-1</strain>
    </source>
</reference>
<keyword evidence="8" id="KW-1185">Reference proteome</keyword>
<evidence type="ECO:0000313" key="7">
    <source>
        <dbReference type="EMBL" id="KIK03373.1"/>
    </source>
</evidence>
<proteinExistence type="predicted"/>
<evidence type="ECO:0000256" key="2">
    <source>
        <dbReference type="ARBA" id="ARBA00022692"/>
    </source>
</evidence>
<protein>
    <recommendedName>
        <fullName evidence="9">NCA2-domain-containing protein</fullName>
    </recommendedName>
</protein>
<evidence type="ECO:0008006" key="9">
    <source>
        <dbReference type="Google" id="ProtNLM"/>
    </source>
</evidence>
<reference evidence="8" key="2">
    <citation type="submission" date="2015-01" db="EMBL/GenBank/DDBJ databases">
        <title>Evolutionary Origins and Diversification of the Mycorrhizal Mutualists.</title>
        <authorList>
            <consortium name="DOE Joint Genome Institute"/>
            <consortium name="Mycorrhizal Genomics Consortium"/>
            <person name="Kohler A."/>
            <person name="Kuo A."/>
            <person name="Nagy L.G."/>
            <person name="Floudas D."/>
            <person name="Copeland A."/>
            <person name="Barry K.W."/>
            <person name="Cichocki N."/>
            <person name="Veneault-Fourrey C."/>
            <person name="LaButti K."/>
            <person name="Lindquist E.A."/>
            <person name="Lipzen A."/>
            <person name="Lundell T."/>
            <person name="Morin E."/>
            <person name="Murat C."/>
            <person name="Riley R."/>
            <person name="Ohm R."/>
            <person name="Sun H."/>
            <person name="Tunlid A."/>
            <person name="Henrissat B."/>
            <person name="Grigoriev I.V."/>
            <person name="Hibbett D.S."/>
            <person name="Martin F."/>
        </authorList>
    </citation>
    <scope>NUCLEOTIDE SEQUENCE [LARGE SCALE GENOMIC DNA]</scope>
    <source>
        <strain evidence="8">LaAM-08-1</strain>
    </source>
</reference>
<evidence type="ECO:0000313" key="8">
    <source>
        <dbReference type="Proteomes" id="UP000054477"/>
    </source>
</evidence>
<dbReference type="InterPro" id="IPR013946">
    <property type="entry name" value="NCA2-like"/>
</dbReference>
<comment type="subcellular location">
    <subcellularLocation>
        <location evidence="1">Mitochondrion membrane</location>
        <topology evidence="1">Multi-pass membrane protein</topology>
    </subcellularLocation>
</comment>
<dbReference type="AlphaFoldDB" id="A0A0C9Y5Q1"/>
<evidence type="ECO:0000256" key="6">
    <source>
        <dbReference type="SAM" id="Phobius"/>
    </source>
</evidence>
<dbReference type="STRING" id="1095629.A0A0C9Y5Q1"/>
<evidence type="ECO:0000256" key="5">
    <source>
        <dbReference type="ARBA" id="ARBA00023136"/>
    </source>
</evidence>
<dbReference type="PANTHER" id="PTHR28234">
    <property type="entry name" value="NUCLEAR CONTROL OF ATPASE PROTEIN 2"/>
    <property type="match status" value="1"/>
</dbReference>
<feature type="transmembrane region" description="Helical" evidence="6">
    <location>
        <begin position="509"/>
        <end position="537"/>
    </location>
</feature>
<dbReference type="GO" id="GO:0005741">
    <property type="term" value="C:mitochondrial outer membrane"/>
    <property type="evidence" value="ECO:0007669"/>
    <property type="project" value="TreeGrafter"/>
</dbReference>
<evidence type="ECO:0000256" key="1">
    <source>
        <dbReference type="ARBA" id="ARBA00004225"/>
    </source>
</evidence>
<organism evidence="7 8">
    <name type="scientific">Laccaria amethystina LaAM-08-1</name>
    <dbReference type="NCBI Taxonomy" id="1095629"/>
    <lineage>
        <taxon>Eukaryota</taxon>
        <taxon>Fungi</taxon>
        <taxon>Dikarya</taxon>
        <taxon>Basidiomycota</taxon>
        <taxon>Agaricomycotina</taxon>
        <taxon>Agaricomycetes</taxon>
        <taxon>Agaricomycetidae</taxon>
        <taxon>Agaricales</taxon>
        <taxon>Agaricineae</taxon>
        <taxon>Hydnangiaceae</taxon>
        <taxon>Laccaria</taxon>
    </lineage>
</organism>
<dbReference type="OrthoDB" id="413313at2759"/>
<keyword evidence="4" id="KW-0496">Mitochondrion</keyword>
<dbReference type="Pfam" id="PF08637">
    <property type="entry name" value="NCA2"/>
    <property type="match status" value="1"/>
</dbReference>
<dbReference type="PANTHER" id="PTHR28234:SF1">
    <property type="entry name" value="NUCLEAR CONTROL OF ATPASE PROTEIN 2"/>
    <property type="match status" value="1"/>
</dbReference>
<keyword evidence="3 6" id="KW-1133">Transmembrane helix</keyword>
<dbReference type="Proteomes" id="UP000054477">
    <property type="component" value="Unassembled WGS sequence"/>
</dbReference>
<evidence type="ECO:0000256" key="3">
    <source>
        <dbReference type="ARBA" id="ARBA00022989"/>
    </source>
</evidence>
<gene>
    <name evidence="7" type="ORF">K443DRAFT_676854</name>
</gene>
<keyword evidence="2 6" id="KW-0812">Transmembrane</keyword>
<accession>A0A0C9Y5Q1</accession>
<name>A0A0C9Y5Q1_9AGAR</name>
<dbReference type="HOGENOM" id="CLU_008227_3_0_1"/>
<keyword evidence="5 6" id="KW-0472">Membrane</keyword>
<dbReference type="EMBL" id="KN838581">
    <property type="protein sequence ID" value="KIK03373.1"/>
    <property type="molecule type" value="Genomic_DNA"/>
</dbReference>